<organismHost>
    <name type="scientific">Tupaiidae</name>
    <name type="common">tree shrews</name>
    <dbReference type="NCBI Taxonomy" id="9393"/>
</organismHost>
<protein>
    <submittedName>
        <fullName evidence="2">E1A</fullName>
    </submittedName>
</protein>
<dbReference type="Proteomes" id="UP000319740">
    <property type="component" value="Segment"/>
</dbReference>
<evidence type="ECO:0000313" key="3">
    <source>
        <dbReference type="Proteomes" id="UP000319740"/>
    </source>
</evidence>
<name>A0A2U9AG78_ADET1</name>
<evidence type="ECO:0000313" key="2">
    <source>
        <dbReference type="EMBL" id="AWO77094.1"/>
    </source>
</evidence>
<feature type="compositionally biased region" description="Polar residues" evidence="1">
    <location>
        <begin position="170"/>
        <end position="179"/>
    </location>
</feature>
<dbReference type="GO" id="GO:0006355">
    <property type="term" value="P:regulation of DNA-templated transcription"/>
    <property type="evidence" value="ECO:0007669"/>
    <property type="project" value="InterPro"/>
</dbReference>
<evidence type="ECO:0000256" key="1">
    <source>
        <dbReference type="SAM" id="MobiDB-lite"/>
    </source>
</evidence>
<dbReference type="EMBL" id="MF780605">
    <property type="protein sequence ID" value="AWO77094.1"/>
    <property type="molecule type" value="Genomic_DNA"/>
</dbReference>
<accession>A0A2U9AG78</accession>
<sequence>MSSAYEALAVLFNSEEEMRNWELSVSPTFLELCDQYVAFCESPPFSGPSCLNDMASDDFLGDCDLFAEAADALFPDSLLEEVEAASGLALETNEEVEGFVFPDCPEQPGQECRSCKQHRELSGDPSILCSLCYMRLTACFVYSPVSDVEDEDGTEGVPENPLKRQAESPLCSSSPKRFC</sequence>
<feature type="region of interest" description="Disordered" evidence="1">
    <location>
        <begin position="150"/>
        <end position="179"/>
    </location>
</feature>
<proteinExistence type="predicted"/>
<reference evidence="2 3" key="1">
    <citation type="submission" date="2017-08" db="EMBL/GenBank/DDBJ databases">
        <title>The genome of a new adenovirus from tree shrew.</title>
        <authorList>
            <person name="Song Q."/>
            <person name="Sun X."/>
            <person name="Dai J."/>
        </authorList>
    </citation>
    <scope>NUCLEOTIDE SEQUENCE [LARGE SCALE GENOMIC DNA]</scope>
    <source>
        <strain evidence="2">KM</strain>
    </source>
</reference>
<dbReference type="GO" id="GO:0044003">
    <property type="term" value="P:symbiont-mediated perturbation of host process"/>
    <property type="evidence" value="ECO:0007669"/>
    <property type="project" value="InterPro"/>
</dbReference>
<organism evidence="2 3">
    <name type="scientific">Tree shrew adenovirus serotype 1</name>
    <name type="common">TSAdV-1</name>
    <name type="synonym">Tupaia adenovirus 1</name>
    <dbReference type="NCBI Taxonomy" id="47680"/>
    <lineage>
        <taxon>Viruses</taxon>
        <taxon>Varidnaviria</taxon>
        <taxon>Bamfordvirae</taxon>
        <taxon>Preplasmiviricota</taxon>
        <taxon>Polisuviricotina</taxon>
        <taxon>Pharingeaviricetes</taxon>
        <taxon>Rowavirales</taxon>
        <taxon>Adenoviridae</taxon>
        <taxon>Mastadenovirus</taxon>
        <taxon>Mastadenovirus tupaiae</taxon>
        <taxon>Tree shrew mastadenovirus A</taxon>
    </lineage>
</organism>